<reference evidence="1 2" key="1">
    <citation type="submission" date="2019-03" db="EMBL/GenBank/DDBJ databases">
        <authorList>
            <consortium name="Pathogen Informatics"/>
        </authorList>
    </citation>
    <scope>NUCLEOTIDE SEQUENCE [LARGE SCALE GENOMIC DNA]</scope>
    <source>
        <strain evidence="1 2">NCTC12993</strain>
    </source>
</reference>
<dbReference type="Proteomes" id="UP000401081">
    <property type="component" value="Unassembled WGS sequence"/>
</dbReference>
<name>A0A485BD31_KLUCR</name>
<gene>
    <name evidence="1" type="ORF">NCTC12993_04554</name>
</gene>
<organism evidence="1 2">
    <name type="scientific">Kluyvera cryocrescens</name>
    <name type="common">Kluyvera citrophila</name>
    <dbReference type="NCBI Taxonomy" id="580"/>
    <lineage>
        <taxon>Bacteria</taxon>
        <taxon>Pseudomonadati</taxon>
        <taxon>Pseudomonadota</taxon>
        <taxon>Gammaproteobacteria</taxon>
        <taxon>Enterobacterales</taxon>
        <taxon>Enterobacteriaceae</taxon>
        <taxon>Kluyvera</taxon>
    </lineage>
</organism>
<sequence>MNGNTINTLLSGKRYLLLQGHMGPFFNDMAEWLESQGREAVNVVFNAGDRFLLPETRISDVHANSSTVSTLVKRDMARIFIRHYSLFWRLSPAASGGETLGASKRSALF</sequence>
<accession>A0A485BD31</accession>
<proteinExistence type="predicted"/>
<evidence type="ECO:0000313" key="1">
    <source>
        <dbReference type="EMBL" id="VFS71080.1"/>
    </source>
</evidence>
<dbReference type="AlphaFoldDB" id="A0A485BD31"/>
<keyword evidence="2" id="KW-1185">Reference proteome</keyword>
<dbReference type="EMBL" id="CAADJD010000021">
    <property type="protein sequence ID" value="VFS71080.1"/>
    <property type="molecule type" value="Genomic_DNA"/>
</dbReference>
<protein>
    <submittedName>
        <fullName evidence="1">Uncharacterized protein</fullName>
    </submittedName>
</protein>
<evidence type="ECO:0000313" key="2">
    <source>
        <dbReference type="Proteomes" id="UP000401081"/>
    </source>
</evidence>